<feature type="compositionally biased region" description="Basic and acidic residues" evidence="4">
    <location>
        <begin position="648"/>
        <end position="657"/>
    </location>
</feature>
<feature type="domain" description="SpaA-like prealbumin fold" evidence="6">
    <location>
        <begin position="3292"/>
        <end position="3374"/>
    </location>
</feature>
<gene>
    <name evidence="7" type="ORF">CLOSYM_00108</name>
</gene>
<dbReference type="InterPro" id="IPR013783">
    <property type="entry name" value="Ig-like_fold"/>
</dbReference>
<comment type="caution">
    <text evidence="7">The sequence shown here is derived from an EMBL/GenBank/DDBJ whole genome shotgun (WGS) entry which is preliminary data.</text>
</comment>
<keyword evidence="5" id="KW-1133">Transmembrane helix</keyword>
<evidence type="ECO:0000256" key="4">
    <source>
        <dbReference type="SAM" id="MobiDB-lite"/>
    </source>
</evidence>
<evidence type="ECO:0000256" key="2">
    <source>
        <dbReference type="ARBA" id="ARBA00022525"/>
    </source>
</evidence>
<feature type="domain" description="SpaA-like prealbumin fold" evidence="6">
    <location>
        <begin position="3378"/>
        <end position="3466"/>
    </location>
</feature>
<keyword evidence="5" id="KW-0472">Membrane</keyword>
<feature type="domain" description="SpaA-like prealbumin fold" evidence="6">
    <location>
        <begin position="2643"/>
        <end position="2735"/>
    </location>
</feature>
<name>A0ABC9U3Q8_CLOSY</name>
<comment type="similarity">
    <text evidence="1">Belongs to the serine-aspartate repeat-containing protein (SDr) family.</text>
</comment>
<feature type="domain" description="SpaA-like prealbumin fold" evidence="6">
    <location>
        <begin position="3116"/>
        <end position="3198"/>
    </location>
</feature>
<keyword evidence="5" id="KW-0812">Transmembrane</keyword>
<feature type="transmembrane region" description="Helical" evidence="5">
    <location>
        <begin position="4125"/>
        <end position="4146"/>
    </location>
</feature>
<dbReference type="InterPro" id="IPR041033">
    <property type="entry name" value="SpaA_PFL_dom_1"/>
</dbReference>
<evidence type="ECO:0000256" key="3">
    <source>
        <dbReference type="ARBA" id="ARBA00022729"/>
    </source>
</evidence>
<protein>
    <submittedName>
        <fullName evidence="7">Cna protein B-type domain protein</fullName>
    </submittedName>
</protein>
<feature type="domain" description="SpaA-like prealbumin fold" evidence="6">
    <location>
        <begin position="3026"/>
        <end position="3110"/>
    </location>
</feature>
<evidence type="ECO:0000259" key="6">
    <source>
        <dbReference type="Pfam" id="PF17802"/>
    </source>
</evidence>
<feature type="domain" description="SpaA-like prealbumin fold" evidence="6">
    <location>
        <begin position="2749"/>
        <end position="2837"/>
    </location>
</feature>
<dbReference type="Proteomes" id="UP000016491">
    <property type="component" value="Unassembled WGS sequence"/>
</dbReference>
<keyword evidence="2" id="KW-0964">Secreted</keyword>
<sequence length="4161" mass="469606">MFFYAEIKEDIRLKTGYFPRGRQLTAFLLAVVLSLLPVLSVEFGAFTSWADGEGRGETYTYYGTQNLLKEGASFPFYGKDHNRVGLWPYGITNASDSGNSAPGYCLEPNKSMRTRTQGTFHSYDLDKDGDNLPLGLTRETAEILWYALSSSGNFEGYQERAGKVSQGHYILGQAATWAIMSGNWNGLEDFQDQMEVLIANIKDPSVAAQTRGALTQFFNQTNGAVEEGAIPSFTSKYQTDAPVHKMEKQDDGTYSISFEIDSSDWRQTELEYELPLTWSYKISGNQITFTCTNGNPDIGFVRGRFKEGSLAAQYWIKPNTFKIWYPDGWTEGSATEGKQAMITMAGEEEPWEVWLQFGKDGTTITSGRYEIPYERHEHEETFKRNYKIELIKYDSETGKPLENSDFEILEQFDFGQLDGTNLEVDQFWEDSPLSEGRFDSLTVCADRITTDQQGHLEHSDLKKYDYYKTYCNGHPDPIIEYYEADGDADEEEQEEIDAKNEELEREAWEAWQQCVDWCEENCDFHSLDEGVARDALEEDRDEAWDTWIHLERVYTAREIKARLGYILHDLHNDDIPVDIVAFSSSEAGGKGTVIGTYPGNKKGEETELFYLNPGADTATPSEAADQSGEPSISLHEIPVVQAVATPSEAEKPEKEETDKETEQEEAEVEKDLEEELEEDIGEATPSNARRMKLEILRGEAYAEEGEGGSWTWDGVMYDSEVPPVNQGDYSHSDTGYLFEIYDHRTEGQIHINKRDLELYQEDLPRSIETEDSAGLMENRPKDTGGSYGKTQGDGTLQGAVYGLYAYEDIIHPDGYTGTVFTAGDLVAVAATDENGNASFVAITEESDTSKQAPNLYEENVENNGNQWIGRPLLLGSYYIEEISRSEGYELSRVGIHLSESNRTGTTFPISKSGSVSATDLNHRINEYDGSWNDFTVTYFDTSGYEIKVSGYPEGSKFYRVTGEEKTSEEQVITGTQRIEKRDSNGNIIYKMAEGGEYKYNPDGTVKLKFDEEGEPVYETEPMEFTYDAVNRLNIGVAAIEREDESDPDIEAAEEIDKAYVKKQANEALLYSGYKDSLDGYPWAILELGGETNEQFIGEILEYCASDSFWDAYRVDRVYEEDGVWKAIIRYGYKALSDTAIYDRASDRLVVKSTCDTGFFYAIYEEDEFVRNGYRFTVGKKAVREPVKQGKPLVVEYIYPQAADTYEPGEIILDQEGNPIPEMETIPVYETVPVFQYEEKLEEIKAEFDQYSGLYTIDIDTSDVNWETQGGSLTVTYRAQAPEQTIVIDGIQMDYGDYVRQYENAAVSVFTEKEAIAEGSYIKEAVLLYPGQYRVDQDAGTRDNPIIVTQRVIKQAIKVTKDIAEDSYKDTNTYKIHRDPFTVLFGGFNNRPEAKTIPGFLFKLYLRSDLLETGLLKETENGIYDYETFFKEYPELGELLAVEWDDPRYDVDFDLKTLHASRGGGKDDYWGQSIMLPYGVYVLVEQQPTEIPGKHYEIDKPKEVEIPFVPQIEEDGTIHDKTPSPEYFYDVELTPEELMERYFIRFNEEIHTIKAHNHDGDFLVFKYGLEPDSARDCGNEAVAGYYRYKSISEDHGQQDGVYYDVYLDRDGNVTDYGVTLDGVDTMTGISTAIDRKYAKALVPWSVLDPRYGEVINDNGDIGNREPGLEKDGSFNFISFANMDFENEFYGSRIRIEKLDSETGENILHDGALFKIYAARRDVEGSGTTGVEGTGDVLFDEHGVPLYDETEQIIMRDETGAEVGIFKAYSTVRDGEVEQEDGSLSNEKQYVGYIELPQMLGAGCYVLVEQNPPEGYVRSKPVAIELYSDLVEYYEDGDAGKKVPAVKYQYVKAIGKDGKPIMEDMHQMVVKDRPIRVGIHKVEQGTDTITYRVQGDEEQLKERGDVILYYWSNGEYAGYGYATKTYDEWSAITVSGTEEELKQMGNVRLLYEEDGTFTGKGIRYNTYVGNATLTMYQGLRVEKTGEHEYKGVTVKRNMFDSVLGITASETGADIDIRITEQDAQKNDIWDITEEKNPVVPLWYFDLEYDPTEYDEESGILYGLDDWENRICMLDSETGMAYVTDEKGNIIVWPLDKNGNKIISQSVEIHRDEEGRETINSNLEPVVDENGLPIYYKNGGVTMTDNEWVTTTEKKAHEITRVPAGAYILEETVVPSSKGYVQTMPIGMLVNEITETQSFYLENDFTKIEISKLDMTSRKEVEGAELTLYAAHKVYDDSEKGWHLEITRDQEENPRVQEQWISGYEYDDRGNLKLDGNHNPIRTTKPHWIDHIAPGDYILRETRTPTEAGYVTSGEVEVIVLETGEIQGAVMEDDHTAVEILKTDSRTGKALANENPAVLALYPAVLNEQGEPEYDENGQIRYNPETPFYKWTTDDGREVRKTAHPVITEGGHSYIAYDYDIKPVPGSVQTVCYVTETGAMHFDYMPVGKYVLVEEDVPSGMKKAVPIYIPVLDVGSKTRTQSFTMVNEPITVLFLKTGAPGGKVIAGAELAVYRAGEDGNLTKHNRYDEAGNQLFITDTDGNFIYDQNGNLIPSVDYEESDLVETWISGSDGIYTEQDQKEGRIPDGFGAGDLKPYKIEGLPRGIYYLVEKQTPFGYVRAEEIRFESVESSQVIEIEMVDKRIKGRLVITKADAENPDKPLAGAAFKLTNVDKNTATILITDKNGYVESSDMPIGEMSADGSVSLYTFKVQEVSAPDGYLIDPAIHTFQFNVKTDRIEVITYQYEVTDQANSVEISKKDLTSKEEVPGALLEIRPVRIKTDESGNEIKEESEVFESWRSSTVPHVIKNIPAGHYVLIEKEVPNGYLQAEKVYFEIRENMTAPEHVEMFDEHITVEIEKLDQDTEDFLPGARLQMIEKKTGQVVREWTSGEKPERFIALPVGVYEIRELESPEGYQVMEPVEITVLPTAEVQTYTVRNYPIRVVIEKVDKETGEPVSGARLELLDEEKKVVSKWVTGSEPMVFTGLRAGVYYIRETEAADGYQLLQEPIKIIVTDTAGAQTFQIENQKIEVEIEKVDGENGQILSGAKLELVRLPEEEAIRQWVSASKPEVFKGISAGRYLIREVESPDAYLNMPPMEITVTNQEGVQKFTIQNFPIRAEIEKVDGESHEPVAGVMLKLVREDGTVVREWMTDGTPERFSKLEAGDYLIYETSEADGYQKLKEPVKITVTKDYKIQVFTIENHKIEVNIEKLDKETKEPVVGAVLQLIRNRDSALVKEWVSGAESEHFTGLEKGFYTIKEVQAAEGYMLLPEPVIIEVRNEAGVQNFEVLNQKLEVDIQKTDGEKPLPGTKLRLVRMDNQEIIRDWISGELPEVFKGLAPGLYEIHELEPLPGYQMASPITIEVKEELGKQYFEMENRQIEVHVEKVDSETKEPVAGAMLQLYSHPGTMSEKLVEEWVTDGTMKRFAGLFVGDYEIREKSSPDGYATMEPVKFRVTDEPGIKEVTAVNQKIQVGISKQNGKDHKPVPGAKLQMVREADGQTVREWVSGNSPETFKGLAAGRYVIREVEAPAGFKKMEPVTIVIKDRADKQEFTVYNYKIRHTPDTPDDENLHDEYGNISKVDATTGDKIAGATITIYNPDGSVYFTGVSDRNGNVRFKKPKPGVYTFKETVGPENYYVNTAVFQFTVEEDGRITGDNTVKDYKKNPVVIQKVDMETGAGLAGAVIQILDHAGNVILEGTTDSEGKLSFVPVEPGIYQYREITPPETYEHNPTVFTFQVFEDGSVIGDCVLKNSRHYGTITAEYQSKLGGKGEVVLKGLEDLPKTGYGEEGSHHGAEMVLFFLAVTVLALAFKKRRLMKQGCMVLMVVLFLAGTSREAYAAEDIYREEQYVTTDKEEKRDNFAPDIVVDGVSYRLEEVRHEILGQRPAKPSGKERITVYSDAFLEDTDEKLIPAQEIVRDGCIYELQGYTKEKTVISAHEELAEDTVLYEAVEAADTIPEKVSITVTDERTGQQIERSVSLSEYTFSDRRWEDGFEFHAVFHEYGTPGYHLEDVIIPHNDETPELAGYEEELLQLIGLDKKSYEIQQMEWAGSAYQDPEGITCRDALITGRKMIADCSAVYRGNVMFEEEDGFWYEAEYLTKDFLQKQEVEYQVKATAVYTPQKKPKVPIAVIGAGSLLAASAGAGGIYQVKRRRKGKQAKKSKIS</sequence>
<evidence type="ECO:0000313" key="8">
    <source>
        <dbReference type="Proteomes" id="UP000016491"/>
    </source>
</evidence>
<reference evidence="7 8" key="1">
    <citation type="submission" date="2013-07" db="EMBL/GenBank/DDBJ databases">
        <authorList>
            <person name="Weinstock G."/>
            <person name="Sodergren E."/>
            <person name="Wylie T."/>
            <person name="Fulton L."/>
            <person name="Fulton R."/>
            <person name="Fronick C."/>
            <person name="O'Laughlin M."/>
            <person name="Godfrey J."/>
            <person name="Miner T."/>
            <person name="Herter B."/>
            <person name="Appelbaum E."/>
            <person name="Cordes M."/>
            <person name="Lek S."/>
            <person name="Wollam A."/>
            <person name="Pepin K.H."/>
            <person name="Palsikar V.B."/>
            <person name="Mitreva M."/>
            <person name="Wilson R.K."/>
        </authorList>
    </citation>
    <scope>NUCLEOTIDE SEQUENCE [LARGE SCALE GENOMIC DNA]</scope>
    <source>
        <strain evidence="7 8">ATCC 14940</strain>
    </source>
</reference>
<feature type="domain" description="SpaA-like prealbumin fold" evidence="6">
    <location>
        <begin position="3663"/>
        <end position="3738"/>
    </location>
</feature>
<feature type="domain" description="SpaA-like prealbumin fold" evidence="6">
    <location>
        <begin position="2939"/>
        <end position="3024"/>
    </location>
</feature>
<keyword evidence="3" id="KW-0732">Signal</keyword>
<feature type="domain" description="SpaA-like prealbumin fold" evidence="6">
    <location>
        <begin position="3573"/>
        <end position="3650"/>
    </location>
</feature>
<dbReference type="Gene3D" id="2.60.40.10">
    <property type="entry name" value="Immunoglobulins"/>
    <property type="match status" value="17"/>
</dbReference>
<dbReference type="PANTHER" id="PTHR36108">
    <property type="entry name" value="COLOSSIN-B-RELATED"/>
    <property type="match status" value="1"/>
</dbReference>
<accession>A0ABC9U3Q8</accession>
<evidence type="ECO:0000313" key="7">
    <source>
        <dbReference type="EMBL" id="ERI80664.1"/>
    </source>
</evidence>
<feature type="region of interest" description="Disordered" evidence="4">
    <location>
        <begin position="643"/>
        <end position="671"/>
    </location>
</feature>
<evidence type="ECO:0000256" key="5">
    <source>
        <dbReference type="SAM" id="Phobius"/>
    </source>
</evidence>
<feature type="domain" description="SpaA-like prealbumin fold" evidence="6">
    <location>
        <begin position="3202"/>
        <end position="3288"/>
    </location>
</feature>
<feature type="compositionally biased region" description="Acidic residues" evidence="4">
    <location>
        <begin position="658"/>
        <end position="671"/>
    </location>
</feature>
<dbReference type="SUPFAM" id="SSF49478">
    <property type="entry name" value="Cna protein B-type domain"/>
    <property type="match status" value="2"/>
</dbReference>
<dbReference type="Pfam" id="PF17802">
    <property type="entry name" value="SpaA"/>
    <property type="match status" value="12"/>
</dbReference>
<dbReference type="EMBL" id="AWSU01000010">
    <property type="protein sequence ID" value="ERI80664.1"/>
    <property type="molecule type" value="Genomic_DNA"/>
</dbReference>
<evidence type="ECO:0000256" key="1">
    <source>
        <dbReference type="ARBA" id="ARBA00007257"/>
    </source>
</evidence>
<organism evidence="7 8">
    <name type="scientific">[Clostridium] symbiosum ATCC 14940</name>
    <dbReference type="NCBI Taxonomy" id="411472"/>
    <lineage>
        <taxon>Bacteria</taxon>
        <taxon>Bacillati</taxon>
        <taxon>Bacillota</taxon>
        <taxon>Clostridia</taxon>
        <taxon>Lachnospirales</taxon>
        <taxon>Lachnospiraceae</taxon>
        <taxon>Otoolea</taxon>
    </lineage>
</organism>
<proteinExistence type="inferred from homology"/>
<dbReference type="PANTHER" id="PTHR36108:SF13">
    <property type="entry name" value="COLOSSIN-B-RELATED"/>
    <property type="match status" value="1"/>
</dbReference>
<feature type="domain" description="SpaA-like prealbumin fold" evidence="6">
    <location>
        <begin position="3468"/>
        <end position="3553"/>
    </location>
</feature>
<feature type="domain" description="SpaA-like prealbumin fold" evidence="6">
    <location>
        <begin position="2850"/>
        <end position="2934"/>
    </location>
</feature>